<dbReference type="PANTHER" id="PTHR17630:SF44">
    <property type="entry name" value="PROTEIN AIM2"/>
    <property type="match status" value="1"/>
</dbReference>
<keyword evidence="3" id="KW-1185">Reference proteome</keyword>
<evidence type="ECO:0000259" key="1">
    <source>
        <dbReference type="Pfam" id="PF01738"/>
    </source>
</evidence>
<dbReference type="SUPFAM" id="SSF53474">
    <property type="entry name" value="alpha/beta-Hydrolases"/>
    <property type="match status" value="1"/>
</dbReference>
<dbReference type="Gene3D" id="3.40.50.1820">
    <property type="entry name" value="alpha/beta hydrolase"/>
    <property type="match status" value="1"/>
</dbReference>
<evidence type="ECO:0000313" key="2">
    <source>
        <dbReference type="EMBL" id="OSD01127.1"/>
    </source>
</evidence>
<sequence length="294" mass="32021">MSTPVANPPQADANDSAPLTGPLGACCTRTVPHAGVARGTVETIAGLETYVSRPFPGPGCAGTKAGDDHEEGEGDSERRVILFFADVFGPLYINSKLAMDYWAAHGYLVLGVDYFEGDSSAHHQGEPGWDVDEWVVPFRTSAARITPPWIEAVREKYAGPNTTFFTVGYCFGGPFVMDLLADDWVTAGAMAHPAFLDEGHFRRLKQPLLISSPEDDFTFPSPARRRAEDIMAAQKSTYYIQIFSGAFHGFATRPDPRLRAERWAKEESASAVLRWFDHHAAAAAQYGGISTSTT</sequence>
<dbReference type="PANTHER" id="PTHR17630">
    <property type="entry name" value="DIENELACTONE HYDROLASE"/>
    <property type="match status" value="1"/>
</dbReference>
<reference evidence="2 3" key="1">
    <citation type="journal article" date="2015" name="Biotechnol. Biofuels">
        <title>Enhanced degradation of softwood versus hardwood by the white-rot fungus Pycnoporus coccineus.</title>
        <authorList>
            <person name="Couturier M."/>
            <person name="Navarro D."/>
            <person name="Chevret D."/>
            <person name="Henrissat B."/>
            <person name="Piumi F."/>
            <person name="Ruiz-Duenas F.J."/>
            <person name="Martinez A.T."/>
            <person name="Grigoriev I.V."/>
            <person name="Riley R."/>
            <person name="Lipzen A."/>
            <person name="Berrin J.G."/>
            <person name="Master E.R."/>
            <person name="Rosso M.N."/>
        </authorList>
    </citation>
    <scope>NUCLEOTIDE SEQUENCE [LARGE SCALE GENOMIC DNA]</scope>
    <source>
        <strain evidence="2 3">BRFM310</strain>
    </source>
</reference>
<dbReference type="InterPro" id="IPR002925">
    <property type="entry name" value="Dienelactn_hydro"/>
</dbReference>
<proteinExistence type="predicted"/>
<evidence type="ECO:0000313" key="3">
    <source>
        <dbReference type="Proteomes" id="UP000193067"/>
    </source>
</evidence>
<gene>
    <name evidence="2" type="ORF">PYCCODRAFT_1436631</name>
</gene>
<feature type="domain" description="Dienelactone hydrolase" evidence="1">
    <location>
        <begin position="78"/>
        <end position="279"/>
    </location>
</feature>
<dbReference type="AlphaFoldDB" id="A0A1Y2IJ40"/>
<dbReference type="GO" id="GO:0016787">
    <property type="term" value="F:hydrolase activity"/>
    <property type="evidence" value="ECO:0007669"/>
    <property type="project" value="UniProtKB-KW"/>
</dbReference>
<protein>
    <submittedName>
        <fullName evidence="2">Alpha/beta-hydrolase</fullName>
    </submittedName>
</protein>
<dbReference type="OrthoDB" id="1393670at2759"/>
<dbReference type="EMBL" id="KZ084113">
    <property type="protein sequence ID" value="OSD01127.1"/>
    <property type="molecule type" value="Genomic_DNA"/>
</dbReference>
<keyword evidence="2" id="KW-0378">Hydrolase</keyword>
<organism evidence="2 3">
    <name type="scientific">Trametes coccinea (strain BRFM310)</name>
    <name type="common">Pycnoporus coccineus</name>
    <dbReference type="NCBI Taxonomy" id="1353009"/>
    <lineage>
        <taxon>Eukaryota</taxon>
        <taxon>Fungi</taxon>
        <taxon>Dikarya</taxon>
        <taxon>Basidiomycota</taxon>
        <taxon>Agaricomycotina</taxon>
        <taxon>Agaricomycetes</taxon>
        <taxon>Polyporales</taxon>
        <taxon>Polyporaceae</taxon>
        <taxon>Trametes</taxon>
    </lineage>
</organism>
<dbReference type="Pfam" id="PF01738">
    <property type="entry name" value="DLH"/>
    <property type="match status" value="1"/>
</dbReference>
<dbReference type="Proteomes" id="UP000193067">
    <property type="component" value="Unassembled WGS sequence"/>
</dbReference>
<dbReference type="InterPro" id="IPR029058">
    <property type="entry name" value="AB_hydrolase_fold"/>
</dbReference>
<accession>A0A1Y2IJ40</accession>
<dbReference type="STRING" id="1353009.A0A1Y2IJ40"/>
<name>A0A1Y2IJ40_TRAC3</name>